<keyword evidence="4 5" id="KW-0378">Hydrolase</keyword>
<dbReference type="NCBIfam" id="TIGR00250">
    <property type="entry name" value="RNAse_H_YqgF"/>
    <property type="match status" value="1"/>
</dbReference>
<dbReference type="PANTHER" id="PTHR33317">
    <property type="entry name" value="POLYNUCLEOTIDYL TRANSFERASE, RIBONUCLEASE H-LIKE SUPERFAMILY PROTEIN"/>
    <property type="match status" value="1"/>
</dbReference>
<evidence type="ECO:0000256" key="4">
    <source>
        <dbReference type="ARBA" id="ARBA00022801"/>
    </source>
</evidence>
<evidence type="ECO:0000256" key="2">
    <source>
        <dbReference type="ARBA" id="ARBA00022517"/>
    </source>
</evidence>
<dbReference type="CDD" id="cd16964">
    <property type="entry name" value="YqgF"/>
    <property type="match status" value="1"/>
</dbReference>
<organism evidence="7 8">
    <name type="scientific">Roseiflexus castenholzii (strain DSM 13941 / HLO8)</name>
    <dbReference type="NCBI Taxonomy" id="383372"/>
    <lineage>
        <taxon>Bacteria</taxon>
        <taxon>Bacillati</taxon>
        <taxon>Chloroflexota</taxon>
        <taxon>Chloroflexia</taxon>
        <taxon>Chloroflexales</taxon>
        <taxon>Roseiflexineae</taxon>
        <taxon>Roseiflexaceae</taxon>
        <taxon>Roseiflexus</taxon>
    </lineage>
</organism>
<comment type="function">
    <text evidence="5">Could be a nuclease involved in processing of the 5'-end of pre-16S rRNA.</text>
</comment>
<evidence type="ECO:0000313" key="7">
    <source>
        <dbReference type="EMBL" id="ABU59753.1"/>
    </source>
</evidence>
<dbReference type="SUPFAM" id="SSF53098">
    <property type="entry name" value="Ribonuclease H-like"/>
    <property type="match status" value="1"/>
</dbReference>
<keyword evidence="2 5" id="KW-0690">Ribosome biogenesis</keyword>
<dbReference type="SMART" id="SM00732">
    <property type="entry name" value="YqgFc"/>
    <property type="match status" value="1"/>
</dbReference>
<name>A7NQA7_ROSCS</name>
<sequence length="146" mass="15958">MKIDEPGRVMALDVGEQRIGVALSDPTRTLATPLTTIRAKPRATALKRIASLIREHDVAALVVGLPLTMSGDVGPQAALVQQFVEELRRAIAIPLTFVDERLTTVAAERMMIDLKLKPEQRKARIDEVAASIILQDFLDAHRQASG</sequence>
<dbReference type="InterPro" id="IPR005227">
    <property type="entry name" value="YqgF"/>
</dbReference>
<dbReference type="InterPro" id="IPR006641">
    <property type="entry name" value="YqgF/RNaseH-like_dom"/>
</dbReference>
<dbReference type="EC" id="3.1.-.-" evidence="5"/>
<dbReference type="GO" id="GO:0004518">
    <property type="term" value="F:nuclease activity"/>
    <property type="evidence" value="ECO:0007669"/>
    <property type="project" value="UniProtKB-KW"/>
</dbReference>
<gene>
    <name evidence="7" type="ordered locus">Rcas_3713</name>
</gene>
<dbReference type="eggNOG" id="COG0816">
    <property type="taxonomic scope" value="Bacteria"/>
</dbReference>
<protein>
    <recommendedName>
        <fullName evidence="5">Putative pre-16S rRNA nuclease</fullName>
        <ecNumber evidence="5">3.1.-.-</ecNumber>
    </recommendedName>
</protein>
<dbReference type="STRING" id="383372.Rcas_3713"/>
<feature type="domain" description="YqgF/RNase H-like" evidence="6">
    <location>
        <begin position="7"/>
        <end position="107"/>
    </location>
</feature>
<proteinExistence type="inferred from homology"/>
<dbReference type="Proteomes" id="UP000000263">
    <property type="component" value="Chromosome"/>
</dbReference>
<evidence type="ECO:0000313" key="8">
    <source>
        <dbReference type="Proteomes" id="UP000000263"/>
    </source>
</evidence>
<evidence type="ECO:0000256" key="1">
    <source>
        <dbReference type="ARBA" id="ARBA00022490"/>
    </source>
</evidence>
<dbReference type="EMBL" id="CP000804">
    <property type="protein sequence ID" value="ABU59753.1"/>
    <property type="molecule type" value="Genomic_DNA"/>
</dbReference>
<dbReference type="AlphaFoldDB" id="A7NQA7"/>
<dbReference type="GO" id="GO:0016788">
    <property type="term" value="F:hydrolase activity, acting on ester bonds"/>
    <property type="evidence" value="ECO:0007669"/>
    <property type="project" value="UniProtKB-UniRule"/>
</dbReference>
<dbReference type="Pfam" id="PF03652">
    <property type="entry name" value="RuvX"/>
    <property type="match status" value="1"/>
</dbReference>
<comment type="similarity">
    <text evidence="5">Belongs to the YqgF HJR family.</text>
</comment>
<comment type="subcellular location">
    <subcellularLocation>
        <location evidence="5">Cytoplasm</location>
    </subcellularLocation>
</comment>
<evidence type="ECO:0000256" key="5">
    <source>
        <dbReference type="HAMAP-Rule" id="MF_00651"/>
    </source>
</evidence>
<dbReference type="GO" id="GO:0005829">
    <property type="term" value="C:cytosol"/>
    <property type="evidence" value="ECO:0007669"/>
    <property type="project" value="TreeGrafter"/>
</dbReference>
<evidence type="ECO:0000259" key="6">
    <source>
        <dbReference type="SMART" id="SM00732"/>
    </source>
</evidence>
<accession>A7NQA7</accession>
<dbReference type="HOGENOM" id="CLU_098240_2_0_0"/>
<dbReference type="GO" id="GO:0000967">
    <property type="term" value="P:rRNA 5'-end processing"/>
    <property type="evidence" value="ECO:0007669"/>
    <property type="project" value="UniProtKB-UniRule"/>
</dbReference>
<dbReference type="KEGG" id="rca:Rcas_3713"/>
<dbReference type="PANTHER" id="PTHR33317:SF4">
    <property type="entry name" value="POLYNUCLEOTIDYL TRANSFERASE, RIBONUCLEASE H-LIKE SUPERFAMILY PROTEIN"/>
    <property type="match status" value="1"/>
</dbReference>
<keyword evidence="3 5" id="KW-0540">Nuclease</keyword>
<dbReference type="Gene3D" id="3.30.420.140">
    <property type="entry name" value="YqgF/RNase H-like domain"/>
    <property type="match status" value="1"/>
</dbReference>
<keyword evidence="8" id="KW-1185">Reference proteome</keyword>
<keyword evidence="1 5" id="KW-0963">Cytoplasm</keyword>
<evidence type="ECO:0000256" key="3">
    <source>
        <dbReference type="ARBA" id="ARBA00022722"/>
    </source>
</evidence>
<reference evidence="7 8" key="1">
    <citation type="submission" date="2007-08" db="EMBL/GenBank/DDBJ databases">
        <title>Complete sequence of Roseiflexus castenholzii DSM 13941.</title>
        <authorList>
            <consortium name="US DOE Joint Genome Institute"/>
            <person name="Copeland A."/>
            <person name="Lucas S."/>
            <person name="Lapidus A."/>
            <person name="Barry K."/>
            <person name="Glavina del Rio T."/>
            <person name="Dalin E."/>
            <person name="Tice H."/>
            <person name="Pitluck S."/>
            <person name="Thompson L.S."/>
            <person name="Brettin T."/>
            <person name="Bruce D."/>
            <person name="Detter J.C."/>
            <person name="Han C."/>
            <person name="Tapia R."/>
            <person name="Schmutz J."/>
            <person name="Larimer F."/>
            <person name="Land M."/>
            <person name="Hauser L."/>
            <person name="Kyrpides N."/>
            <person name="Mikhailova N."/>
            <person name="Bryant D.A."/>
            <person name="Hanada S."/>
            <person name="Tsukatani Y."/>
            <person name="Richardson P."/>
        </authorList>
    </citation>
    <scope>NUCLEOTIDE SEQUENCE [LARGE SCALE GENOMIC DNA]</scope>
    <source>
        <strain evidence="8">DSM 13941 / HLO8</strain>
    </source>
</reference>
<dbReference type="HAMAP" id="MF_00651">
    <property type="entry name" value="Nuclease_YqgF"/>
    <property type="match status" value="1"/>
</dbReference>
<dbReference type="InterPro" id="IPR012337">
    <property type="entry name" value="RNaseH-like_sf"/>
</dbReference>
<dbReference type="InterPro" id="IPR037027">
    <property type="entry name" value="YqgF/RNaseH-like_dom_sf"/>
</dbReference>